<dbReference type="PROSITE" id="PS51819">
    <property type="entry name" value="VOC"/>
    <property type="match status" value="1"/>
</dbReference>
<evidence type="ECO:0000256" key="2">
    <source>
        <dbReference type="ARBA" id="ARBA00030892"/>
    </source>
</evidence>
<dbReference type="InterPro" id="IPR037523">
    <property type="entry name" value="VOC_core"/>
</dbReference>
<protein>
    <recommendedName>
        <fullName evidence="2">Aldoketomutase</fullName>
    </recommendedName>
    <alternativeName>
        <fullName evidence="1">Ketone-aldehyde mutase</fullName>
    </alternativeName>
    <alternativeName>
        <fullName evidence="3">Methylglyoxalase</fullName>
    </alternativeName>
    <alternativeName>
        <fullName evidence="4">S-D-lactoylglutathione methylglyoxal lyase</fullName>
    </alternativeName>
</protein>
<dbReference type="Pfam" id="PF00903">
    <property type="entry name" value="Glyoxalase"/>
    <property type="match status" value="1"/>
</dbReference>
<dbReference type="InterPro" id="IPR029068">
    <property type="entry name" value="Glyas_Bleomycin-R_OHBP_Dase"/>
</dbReference>
<evidence type="ECO:0000313" key="7">
    <source>
        <dbReference type="EMBL" id="MFD1613201.1"/>
    </source>
</evidence>
<sequence length="158" mass="16525">MIRSASITGLLCALAASPVAAQQPATSGQVLGPALRSSDLDRSARFYTAGLGMVKAGRIEAEGATEVFFAFEGARRGPLIVLFKSNDPAKATPIDHGNGYGRTILRVPDVAASSTRLRAVGYAPGEIRVNAVHKSKIMFVKDPDGYSYELVEASGGGE</sequence>
<evidence type="ECO:0000256" key="1">
    <source>
        <dbReference type="ARBA" id="ARBA00030291"/>
    </source>
</evidence>
<dbReference type="InterPro" id="IPR004360">
    <property type="entry name" value="Glyas_Fos-R_dOase_dom"/>
</dbReference>
<dbReference type="Gene3D" id="3.10.180.10">
    <property type="entry name" value="2,3-Dihydroxybiphenyl 1,2-Dioxygenase, domain 1"/>
    <property type="match status" value="1"/>
</dbReference>
<dbReference type="PANTHER" id="PTHR46036">
    <property type="entry name" value="LACTOYLGLUTATHIONE LYASE"/>
    <property type="match status" value="1"/>
</dbReference>
<feature type="domain" description="VOC" evidence="6">
    <location>
        <begin position="29"/>
        <end position="153"/>
    </location>
</feature>
<evidence type="ECO:0000256" key="3">
    <source>
        <dbReference type="ARBA" id="ARBA00032460"/>
    </source>
</evidence>
<evidence type="ECO:0000256" key="4">
    <source>
        <dbReference type="ARBA" id="ARBA00033298"/>
    </source>
</evidence>
<dbReference type="PANTHER" id="PTHR46036:SF5">
    <property type="entry name" value="LACTOYLGLUTATHIONE LYASE"/>
    <property type="match status" value="1"/>
</dbReference>
<comment type="caution">
    <text evidence="7">The sequence shown here is derived from an EMBL/GenBank/DDBJ whole genome shotgun (WGS) entry which is preliminary data.</text>
</comment>
<name>A0ABW4I6R5_9SPHN</name>
<evidence type="ECO:0000313" key="8">
    <source>
        <dbReference type="Proteomes" id="UP001597115"/>
    </source>
</evidence>
<evidence type="ECO:0000259" key="6">
    <source>
        <dbReference type="PROSITE" id="PS51819"/>
    </source>
</evidence>
<keyword evidence="5" id="KW-0732">Signal</keyword>
<dbReference type="Proteomes" id="UP001597115">
    <property type="component" value="Unassembled WGS sequence"/>
</dbReference>
<dbReference type="RefSeq" id="WP_380891050.1">
    <property type="nucleotide sequence ID" value="NZ_JBHUDY010000002.1"/>
</dbReference>
<keyword evidence="8" id="KW-1185">Reference proteome</keyword>
<feature type="signal peptide" evidence="5">
    <location>
        <begin position="1"/>
        <end position="21"/>
    </location>
</feature>
<dbReference type="SUPFAM" id="SSF54593">
    <property type="entry name" value="Glyoxalase/Bleomycin resistance protein/Dihydroxybiphenyl dioxygenase"/>
    <property type="match status" value="1"/>
</dbReference>
<proteinExistence type="predicted"/>
<dbReference type="EMBL" id="JBHUDY010000002">
    <property type="protein sequence ID" value="MFD1613201.1"/>
    <property type="molecule type" value="Genomic_DNA"/>
</dbReference>
<gene>
    <name evidence="7" type="ORF">ACFSCW_15455</name>
</gene>
<feature type="chain" id="PRO_5046754620" description="Aldoketomutase" evidence="5">
    <location>
        <begin position="22"/>
        <end position="158"/>
    </location>
</feature>
<reference evidence="8" key="1">
    <citation type="journal article" date="2019" name="Int. J. Syst. Evol. Microbiol.">
        <title>The Global Catalogue of Microorganisms (GCM) 10K type strain sequencing project: providing services to taxonomists for standard genome sequencing and annotation.</title>
        <authorList>
            <consortium name="The Broad Institute Genomics Platform"/>
            <consortium name="The Broad Institute Genome Sequencing Center for Infectious Disease"/>
            <person name="Wu L."/>
            <person name="Ma J."/>
        </authorList>
    </citation>
    <scope>NUCLEOTIDE SEQUENCE [LARGE SCALE GENOMIC DNA]</scope>
    <source>
        <strain evidence="8">CGMCC 1.16275</strain>
    </source>
</reference>
<accession>A0ABW4I6R5</accession>
<evidence type="ECO:0000256" key="5">
    <source>
        <dbReference type="SAM" id="SignalP"/>
    </source>
</evidence>
<organism evidence="7 8">
    <name type="scientific">Sphingomonas tabacisoli</name>
    <dbReference type="NCBI Taxonomy" id="2249466"/>
    <lineage>
        <taxon>Bacteria</taxon>
        <taxon>Pseudomonadati</taxon>
        <taxon>Pseudomonadota</taxon>
        <taxon>Alphaproteobacteria</taxon>
        <taxon>Sphingomonadales</taxon>
        <taxon>Sphingomonadaceae</taxon>
        <taxon>Sphingomonas</taxon>
    </lineage>
</organism>